<gene>
    <name evidence="2" type="ORF">LAL4801_01900</name>
</gene>
<evidence type="ECO:0000313" key="3">
    <source>
        <dbReference type="Proteomes" id="UP000048926"/>
    </source>
</evidence>
<keyword evidence="3" id="KW-1185">Reference proteome</keyword>
<reference evidence="3" key="1">
    <citation type="submission" date="2015-07" db="EMBL/GenBank/DDBJ databases">
        <authorList>
            <person name="Rodrigo-Torres Lidia"/>
            <person name="Arahal R.David."/>
        </authorList>
    </citation>
    <scope>NUCLEOTIDE SEQUENCE [LARGE SCALE GENOMIC DNA]</scope>
    <source>
        <strain evidence="3">CECT 4801</strain>
    </source>
</reference>
<evidence type="ECO:0000256" key="1">
    <source>
        <dbReference type="SAM" id="Phobius"/>
    </source>
</evidence>
<dbReference type="Proteomes" id="UP000048926">
    <property type="component" value="Unassembled WGS sequence"/>
</dbReference>
<keyword evidence="1" id="KW-0472">Membrane</keyword>
<keyword evidence="1" id="KW-1133">Transmembrane helix</keyword>
<keyword evidence="1" id="KW-0812">Transmembrane</keyword>
<feature type="transmembrane region" description="Helical" evidence="1">
    <location>
        <begin position="20"/>
        <end position="44"/>
    </location>
</feature>
<feature type="transmembrane region" description="Helical" evidence="1">
    <location>
        <begin position="80"/>
        <end position="99"/>
    </location>
</feature>
<sequence length="144" mass="15878">MKRIMAYKRFDSLKSSVPWWYSISARALPCGILFQFLTAGLSLFRDDSLWALHEVSGLILAVFPGILLGGSLLVSRLGRFGWWASLTGLLYLFQIALSAGAEPELIAYHPFNGALLLTASLILLMKVERRLGKATSGQSIKHPV</sequence>
<protein>
    <submittedName>
        <fullName evidence="2">Uncharacterized protein</fullName>
    </submittedName>
</protein>
<dbReference type="InterPro" id="IPR046192">
    <property type="entry name" value="DUF6220"/>
</dbReference>
<dbReference type="AlphaFoldDB" id="A0A0M6Y016"/>
<accession>A0A0M6Y016</accession>
<dbReference type="Pfam" id="PF19728">
    <property type="entry name" value="DUF6220"/>
    <property type="match status" value="1"/>
</dbReference>
<dbReference type="EMBL" id="CXST01000001">
    <property type="protein sequence ID" value="CTQ43462.1"/>
    <property type="molecule type" value="Genomic_DNA"/>
</dbReference>
<proteinExistence type="predicted"/>
<organism evidence="2 3">
    <name type="scientific">Roseibium aggregatum</name>
    <dbReference type="NCBI Taxonomy" id="187304"/>
    <lineage>
        <taxon>Bacteria</taxon>
        <taxon>Pseudomonadati</taxon>
        <taxon>Pseudomonadota</taxon>
        <taxon>Alphaproteobacteria</taxon>
        <taxon>Hyphomicrobiales</taxon>
        <taxon>Stappiaceae</taxon>
        <taxon>Roseibium</taxon>
    </lineage>
</organism>
<name>A0A0M6Y016_9HYPH</name>
<feature type="transmembrane region" description="Helical" evidence="1">
    <location>
        <begin position="105"/>
        <end position="124"/>
    </location>
</feature>
<evidence type="ECO:0000313" key="2">
    <source>
        <dbReference type="EMBL" id="CTQ43462.1"/>
    </source>
</evidence>
<feature type="transmembrane region" description="Helical" evidence="1">
    <location>
        <begin position="50"/>
        <end position="73"/>
    </location>
</feature>